<dbReference type="InterPro" id="IPR036388">
    <property type="entry name" value="WH-like_DNA-bd_sf"/>
</dbReference>
<keyword evidence="3" id="KW-1185">Reference proteome</keyword>
<dbReference type="InterPro" id="IPR036390">
    <property type="entry name" value="WH_DNA-bd_sf"/>
</dbReference>
<dbReference type="Pfam" id="PF02082">
    <property type="entry name" value="Rrf2"/>
    <property type="match status" value="1"/>
</dbReference>
<dbReference type="SUPFAM" id="SSF46785">
    <property type="entry name" value="Winged helix' DNA-binding domain"/>
    <property type="match status" value="1"/>
</dbReference>
<organism evidence="2 3">
    <name type="scientific">Variovorax humicola</name>
    <dbReference type="NCBI Taxonomy" id="1769758"/>
    <lineage>
        <taxon>Bacteria</taxon>
        <taxon>Pseudomonadati</taxon>
        <taxon>Pseudomonadota</taxon>
        <taxon>Betaproteobacteria</taxon>
        <taxon>Burkholderiales</taxon>
        <taxon>Comamonadaceae</taxon>
        <taxon>Variovorax</taxon>
    </lineage>
</organism>
<evidence type="ECO:0000313" key="2">
    <source>
        <dbReference type="EMBL" id="MEJ8822494.1"/>
    </source>
</evidence>
<dbReference type="PANTHER" id="PTHR33221:SF4">
    <property type="entry name" value="HTH-TYPE TRANSCRIPTIONAL REPRESSOR NSRR"/>
    <property type="match status" value="1"/>
</dbReference>
<reference evidence="2 3" key="1">
    <citation type="submission" date="2024-03" db="EMBL/GenBank/DDBJ databases">
        <title>Novel species of the genus Variovorax.</title>
        <authorList>
            <person name="Liu Q."/>
            <person name="Xin Y.-H."/>
        </authorList>
    </citation>
    <scope>NUCLEOTIDE SEQUENCE [LARGE SCALE GENOMIC DNA]</scope>
    <source>
        <strain evidence="2 3">KACC 18501</strain>
    </source>
</reference>
<name>A0ABU8VXF0_9BURK</name>
<sequence>MRLTAMTDYALRLLMYVAQRPDRLCTIAEIAQAHCISEAHLMKVTHQLGLQGWIGTVRGKGGGLRLAHRPEDINLGALVRVVEANFQLVDCFGTDSTCALTGRCGLAGILDDALQRFLAHLDGFTLADALRTTGTVSVGAVPMKVHRRALS</sequence>
<proteinExistence type="predicted"/>
<comment type="caution">
    <text evidence="2">The sequence shown here is derived from an EMBL/GenBank/DDBJ whole genome shotgun (WGS) entry which is preliminary data.</text>
</comment>
<accession>A0ABU8VXF0</accession>
<dbReference type="EMBL" id="JBBKZV010000005">
    <property type="protein sequence ID" value="MEJ8822494.1"/>
    <property type="molecule type" value="Genomic_DNA"/>
</dbReference>
<dbReference type="RefSeq" id="WP_340363544.1">
    <property type="nucleotide sequence ID" value="NZ_JBBKZV010000005.1"/>
</dbReference>
<dbReference type="PANTHER" id="PTHR33221">
    <property type="entry name" value="WINGED HELIX-TURN-HELIX TRANSCRIPTIONAL REGULATOR, RRF2 FAMILY"/>
    <property type="match status" value="1"/>
</dbReference>
<dbReference type="Proteomes" id="UP001363010">
    <property type="component" value="Unassembled WGS sequence"/>
</dbReference>
<dbReference type="Gene3D" id="1.10.10.10">
    <property type="entry name" value="Winged helix-like DNA-binding domain superfamily/Winged helix DNA-binding domain"/>
    <property type="match status" value="1"/>
</dbReference>
<dbReference type="InterPro" id="IPR000944">
    <property type="entry name" value="Tscrpt_reg_Rrf2"/>
</dbReference>
<protein>
    <submittedName>
        <fullName evidence="2">Rrf2 family transcriptional regulator</fullName>
    </submittedName>
</protein>
<dbReference type="PROSITE" id="PS51197">
    <property type="entry name" value="HTH_RRF2_2"/>
    <property type="match status" value="1"/>
</dbReference>
<evidence type="ECO:0000256" key="1">
    <source>
        <dbReference type="ARBA" id="ARBA00023125"/>
    </source>
</evidence>
<evidence type="ECO:0000313" key="3">
    <source>
        <dbReference type="Proteomes" id="UP001363010"/>
    </source>
</evidence>
<keyword evidence="1" id="KW-0238">DNA-binding</keyword>
<dbReference type="NCBIfam" id="TIGR00738">
    <property type="entry name" value="rrf2_super"/>
    <property type="match status" value="1"/>
</dbReference>
<gene>
    <name evidence="2" type="ORF">WKW80_10650</name>
</gene>